<evidence type="ECO:0000256" key="1">
    <source>
        <dbReference type="ARBA" id="ARBA00006525"/>
    </source>
</evidence>
<organism evidence="4 5">
    <name type="scientific">Vreelandella neptunia</name>
    <dbReference type="NCBI Taxonomy" id="115551"/>
    <lineage>
        <taxon>Bacteria</taxon>
        <taxon>Pseudomonadati</taxon>
        <taxon>Pseudomonadota</taxon>
        <taxon>Gammaproteobacteria</taxon>
        <taxon>Oceanospirillales</taxon>
        <taxon>Halomonadaceae</taxon>
        <taxon>Vreelandella</taxon>
    </lineage>
</organism>
<evidence type="ECO:0000313" key="4">
    <source>
        <dbReference type="EMBL" id="WQH13445.1"/>
    </source>
</evidence>
<dbReference type="SUPFAM" id="SSF102405">
    <property type="entry name" value="MCP/YpsA-like"/>
    <property type="match status" value="1"/>
</dbReference>
<dbReference type="Proteomes" id="UP001324794">
    <property type="component" value="Chromosome"/>
</dbReference>
<dbReference type="InterPro" id="IPR057666">
    <property type="entry name" value="DrpA_SLOG"/>
</dbReference>
<reference evidence="4 5" key="1">
    <citation type="submission" date="2023-11" db="EMBL/GenBank/DDBJ databases">
        <title>MicrobeMod: A computational toolkit for identifying prokaryotic methylation and restriction-modification with nanopore sequencing.</title>
        <authorList>
            <person name="Crits-Christoph A."/>
            <person name="Kang S.C."/>
            <person name="Lee H."/>
            <person name="Ostrov N."/>
        </authorList>
    </citation>
    <scope>NUCLEOTIDE SEQUENCE [LARGE SCALE GENOMIC DNA]</scope>
    <source>
        <strain evidence="4 5">ATCC BAA-805</strain>
    </source>
</reference>
<sequence>MDAQAWLVVNALPGMGALRIAQLLARQPQWPEGWLAALPSRAASELRLWLEHPTRSPLQNVVDETLAWQQSGPSRHVLHRDHPAWPALLNELPDPPVVLWAQGDLSALEGPKLAMVGTRRPTGEGTHNAQTFARDLARRGWCVVSGMALGVDGVAQRAALNAGGRTIAVLGCGVDVIYPASHRDLHEQLSSLPGGLVVSEHPPGTLARPAFFPRRNRIVTGLSLGTLVVEATEKSGSLVSARLTLEQNRELFVLPGSLHNVQARGCLALLRQGSAHLACSVDDIISDLGHWASEFIPADDAMQQTLLTSAEKPPEQESLPDGVSGDSLPDSLLASLSATPTPIDLLVHATGVTVSDCQQRLLMLELEGWVAQQAGGWVRLPRP</sequence>
<proteinExistence type="inferred from homology"/>
<evidence type="ECO:0000259" key="2">
    <source>
        <dbReference type="Pfam" id="PF02481"/>
    </source>
</evidence>
<evidence type="ECO:0000313" key="5">
    <source>
        <dbReference type="Proteomes" id="UP001324794"/>
    </source>
</evidence>
<dbReference type="NCBIfam" id="TIGR00732">
    <property type="entry name" value="dprA"/>
    <property type="match status" value="1"/>
</dbReference>
<dbReference type="Pfam" id="PF02481">
    <property type="entry name" value="DNA_processg_A"/>
    <property type="match status" value="1"/>
</dbReference>
<dbReference type="Gene3D" id="1.10.10.10">
    <property type="entry name" value="Winged helix-like DNA-binding domain superfamily/Winged helix DNA-binding domain"/>
    <property type="match status" value="1"/>
</dbReference>
<comment type="similarity">
    <text evidence="1">Belongs to the DprA/Smf family.</text>
</comment>
<gene>
    <name evidence="4" type="primary">dprA</name>
    <name evidence="4" type="ORF">SR894_02615</name>
</gene>
<dbReference type="Gene3D" id="3.40.50.450">
    <property type="match status" value="1"/>
</dbReference>
<dbReference type="PANTHER" id="PTHR43022:SF1">
    <property type="entry name" value="PROTEIN SMF"/>
    <property type="match status" value="1"/>
</dbReference>
<dbReference type="RefSeq" id="WP_223287949.1">
    <property type="nucleotide sequence ID" value="NZ_CP140255.1"/>
</dbReference>
<evidence type="ECO:0000259" key="3">
    <source>
        <dbReference type="Pfam" id="PF17782"/>
    </source>
</evidence>
<dbReference type="EMBL" id="CP140255">
    <property type="protein sequence ID" value="WQH13445.1"/>
    <property type="molecule type" value="Genomic_DNA"/>
</dbReference>
<feature type="domain" description="Smf/DprA SLOG" evidence="2">
    <location>
        <begin position="77"/>
        <end position="288"/>
    </location>
</feature>
<dbReference type="PANTHER" id="PTHR43022">
    <property type="entry name" value="PROTEIN SMF"/>
    <property type="match status" value="1"/>
</dbReference>
<name>A0ABZ0YQD5_9GAMM</name>
<accession>A0ABZ0YQD5</accession>
<dbReference type="InterPro" id="IPR036388">
    <property type="entry name" value="WH-like_DNA-bd_sf"/>
</dbReference>
<keyword evidence="5" id="KW-1185">Reference proteome</keyword>
<protein>
    <submittedName>
        <fullName evidence="4">DNA-processing protein DprA</fullName>
    </submittedName>
</protein>
<dbReference type="InterPro" id="IPR003488">
    <property type="entry name" value="DprA"/>
</dbReference>
<dbReference type="Pfam" id="PF17782">
    <property type="entry name" value="WHD_DprA"/>
    <property type="match status" value="1"/>
</dbReference>
<feature type="domain" description="DprA winged helix" evidence="3">
    <location>
        <begin position="321"/>
        <end position="376"/>
    </location>
</feature>
<dbReference type="InterPro" id="IPR041614">
    <property type="entry name" value="DprA_WH"/>
</dbReference>